<protein>
    <submittedName>
        <fullName evidence="2">Uncharacterized protein</fullName>
    </submittedName>
</protein>
<accession>A0ABU2CZJ1</accession>
<organism evidence="2 3">
    <name type="scientific">Methanosarcina baikalica</name>
    <dbReference type="NCBI Taxonomy" id="3073890"/>
    <lineage>
        <taxon>Archaea</taxon>
        <taxon>Methanobacteriati</taxon>
        <taxon>Methanobacteriota</taxon>
        <taxon>Stenosarchaea group</taxon>
        <taxon>Methanomicrobia</taxon>
        <taxon>Methanosarcinales</taxon>
        <taxon>Methanosarcinaceae</taxon>
        <taxon>Methanosarcina</taxon>
    </lineage>
</organism>
<proteinExistence type="predicted"/>
<keyword evidence="1" id="KW-0472">Membrane</keyword>
<sequence>MAALITFWSSEPVGLKEVPGPTLIIAPEQFVEKKQINKNKGIKIYLAFTLITNLSMALLSNISYVICLVLFSKLKDKF</sequence>
<keyword evidence="3" id="KW-1185">Reference proteome</keyword>
<dbReference type="Proteomes" id="UP001246244">
    <property type="component" value="Unassembled WGS sequence"/>
</dbReference>
<evidence type="ECO:0000313" key="2">
    <source>
        <dbReference type="EMBL" id="MDR7665123.1"/>
    </source>
</evidence>
<dbReference type="EMBL" id="JAVKPK010000014">
    <property type="protein sequence ID" value="MDR7665123.1"/>
    <property type="molecule type" value="Genomic_DNA"/>
</dbReference>
<keyword evidence="1" id="KW-0812">Transmembrane</keyword>
<keyword evidence="1" id="KW-1133">Transmembrane helix</keyword>
<reference evidence="3" key="1">
    <citation type="submission" date="2023-07" db="EMBL/GenBank/DDBJ databases">
        <title>Whole-genome sequencing of a new Methanosarcina sp. Z-7115.</title>
        <authorList>
            <person name="Zhilina T.N."/>
            <person name="Merkel A.Y."/>
        </authorList>
    </citation>
    <scope>NUCLEOTIDE SEQUENCE [LARGE SCALE GENOMIC DNA]</scope>
    <source>
        <strain evidence="3">Z-7115</strain>
    </source>
</reference>
<evidence type="ECO:0000256" key="1">
    <source>
        <dbReference type="SAM" id="Phobius"/>
    </source>
</evidence>
<comment type="caution">
    <text evidence="2">The sequence shown here is derived from an EMBL/GenBank/DDBJ whole genome shotgun (WGS) entry which is preliminary data.</text>
</comment>
<evidence type="ECO:0000313" key="3">
    <source>
        <dbReference type="Proteomes" id="UP001246244"/>
    </source>
</evidence>
<dbReference type="RefSeq" id="WP_310575151.1">
    <property type="nucleotide sequence ID" value="NZ_JAVKPK010000014.1"/>
</dbReference>
<gene>
    <name evidence="2" type="ORF">RG963_04835</name>
</gene>
<feature type="transmembrane region" description="Helical" evidence="1">
    <location>
        <begin position="44"/>
        <end position="71"/>
    </location>
</feature>
<name>A0ABU2CZJ1_9EURY</name>